<gene>
    <name evidence="4" type="ORF">TeGR_g3186</name>
</gene>
<name>A0ABQ6MEN4_9STRA</name>
<dbReference type="InterPro" id="IPR008936">
    <property type="entry name" value="Rho_GTPase_activation_prot"/>
</dbReference>
<sequence length="379" mass="41243">MSSPATSPAPTTPVRVSSIRRPSSAKSLGSSGRKLSLASFKGVATAVDNATAVGDGEGVSHVDAVETEMRKISIQSESVKSGLSVSVKSGLGSLRSEESRISEGAGDALAQEEEEGNAAAAEEEEEEEERPRVVEDDNGISRPTHMTQGIHVVYNEELAHYEGLPSGAEWKVMNKQFGIPIGAVPKRTVEGYEERVPAVLEMMRNYLVSNEGHDVVGIFRLAPDRDDCLWAKQQINEGEFNGCGDVNIIANLIKVFFRELPVSLLDRFDDAQICKVAEMQVGQAVLDFVEEVVKKDGDTAGKQNHALVMWLFDLMSKVVMNEGVNKMSAKNMAIVMSPNLYSVATENPMVALTMSQKVADFCTVLLKSRLKVKWGYDCK</sequence>
<dbReference type="PROSITE" id="PS50238">
    <property type="entry name" value="RHOGAP"/>
    <property type="match status" value="1"/>
</dbReference>
<keyword evidence="5" id="KW-1185">Reference proteome</keyword>
<evidence type="ECO:0000256" key="2">
    <source>
        <dbReference type="SAM" id="MobiDB-lite"/>
    </source>
</evidence>
<evidence type="ECO:0000313" key="4">
    <source>
        <dbReference type="EMBL" id="GMI24663.1"/>
    </source>
</evidence>
<dbReference type="SMART" id="SM00324">
    <property type="entry name" value="RhoGAP"/>
    <property type="match status" value="1"/>
</dbReference>
<evidence type="ECO:0000256" key="1">
    <source>
        <dbReference type="ARBA" id="ARBA00022468"/>
    </source>
</evidence>
<accession>A0ABQ6MEN4</accession>
<feature type="region of interest" description="Disordered" evidence="2">
    <location>
        <begin position="1"/>
        <end position="34"/>
    </location>
</feature>
<feature type="domain" description="Rho-GAP" evidence="3">
    <location>
        <begin position="179"/>
        <end position="373"/>
    </location>
</feature>
<feature type="region of interest" description="Disordered" evidence="2">
    <location>
        <begin position="89"/>
        <end position="144"/>
    </location>
</feature>
<dbReference type="SUPFAM" id="SSF48350">
    <property type="entry name" value="GTPase activation domain, GAP"/>
    <property type="match status" value="1"/>
</dbReference>
<dbReference type="Pfam" id="PF00620">
    <property type="entry name" value="RhoGAP"/>
    <property type="match status" value="1"/>
</dbReference>
<dbReference type="InterPro" id="IPR000198">
    <property type="entry name" value="RhoGAP_dom"/>
</dbReference>
<dbReference type="PANTHER" id="PTHR23177">
    <property type="entry name" value="MKIAA1688 PROTEIN"/>
    <property type="match status" value="1"/>
</dbReference>
<dbReference type="Gene3D" id="1.10.555.10">
    <property type="entry name" value="Rho GTPase activation protein"/>
    <property type="match status" value="1"/>
</dbReference>
<dbReference type="Proteomes" id="UP001165060">
    <property type="component" value="Unassembled WGS sequence"/>
</dbReference>
<dbReference type="InterPro" id="IPR044785">
    <property type="entry name" value="RopGAP1-5"/>
</dbReference>
<feature type="compositionally biased region" description="Acidic residues" evidence="2">
    <location>
        <begin position="110"/>
        <end position="128"/>
    </location>
</feature>
<evidence type="ECO:0000259" key="3">
    <source>
        <dbReference type="PROSITE" id="PS50238"/>
    </source>
</evidence>
<protein>
    <recommendedName>
        <fullName evidence="3">Rho-GAP domain-containing protein</fullName>
    </recommendedName>
</protein>
<proteinExistence type="predicted"/>
<dbReference type="PANTHER" id="PTHR23177:SF35">
    <property type="entry name" value="RHO GTPASE-ACTIVATING PROTEIN GACA"/>
    <property type="match status" value="1"/>
</dbReference>
<organism evidence="4 5">
    <name type="scientific">Tetraparma gracilis</name>
    <dbReference type="NCBI Taxonomy" id="2962635"/>
    <lineage>
        <taxon>Eukaryota</taxon>
        <taxon>Sar</taxon>
        <taxon>Stramenopiles</taxon>
        <taxon>Ochrophyta</taxon>
        <taxon>Bolidophyceae</taxon>
        <taxon>Parmales</taxon>
        <taxon>Triparmaceae</taxon>
        <taxon>Tetraparma</taxon>
    </lineage>
</organism>
<comment type="caution">
    <text evidence="4">The sequence shown here is derived from an EMBL/GenBank/DDBJ whole genome shotgun (WGS) entry which is preliminary data.</text>
</comment>
<keyword evidence="1" id="KW-0343">GTPase activation</keyword>
<evidence type="ECO:0000313" key="5">
    <source>
        <dbReference type="Proteomes" id="UP001165060"/>
    </source>
</evidence>
<dbReference type="CDD" id="cd00159">
    <property type="entry name" value="RhoGAP"/>
    <property type="match status" value="1"/>
</dbReference>
<reference evidence="4 5" key="1">
    <citation type="journal article" date="2023" name="Commun. Biol.">
        <title>Genome analysis of Parmales, the sister group of diatoms, reveals the evolutionary specialization of diatoms from phago-mixotrophs to photoautotrophs.</title>
        <authorList>
            <person name="Ban H."/>
            <person name="Sato S."/>
            <person name="Yoshikawa S."/>
            <person name="Yamada K."/>
            <person name="Nakamura Y."/>
            <person name="Ichinomiya M."/>
            <person name="Sato N."/>
            <person name="Blanc-Mathieu R."/>
            <person name="Endo H."/>
            <person name="Kuwata A."/>
            <person name="Ogata H."/>
        </authorList>
    </citation>
    <scope>NUCLEOTIDE SEQUENCE [LARGE SCALE GENOMIC DNA]</scope>
</reference>
<dbReference type="EMBL" id="BRYB01001391">
    <property type="protein sequence ID" value="GMI24663.1"/>
    <property type="molecule type" value="Genomic_DNA"/>
</dbReference>